<sequence>MSSAVGKARRQKARKAAARPAPMEGSLRILGLGGCLCTVSVDMAAPVAAAQKVIAKSAGIPVGEQQLICRDRELSAHEILGDALGEDDEVTLLRCDAKALAIKSAMRTGALALERARRMAMQRAGDEVGDVRRMGSSALR</sequence>
<evidence type="ECO:0000313" key="2">
    <source>
        <dbReference type="Proteomes" id="UP000604046"/>
    </source>
</evidence>
<evidence type="ECO:0008006" key="3">
    <source>
        <dbReference type="Google" id="ProtNLM"/>
    </source>
</evidence>
<dbReference type="InterPro" id="IPR029071">
    <property type="entry name" value="Ubiquitin-like_domsf"/>
</dbReference>
<name>A0A812PFX7_9DINO</name>
<dbReference type="CDD" id="cd17039">
    <property type="entry name" value="Ubl_ubiquitin_like"/>
    <property type="match status" value="1"/>
</dbReference>
<dbReference type="EMBL" id="CAJNDS010002179">
    <property type="protein sequence ID" value="CAE7361337.1"/>
    <property type="molecule type" value="Genomic_DNA"/>
</dbReference>
<keyword evidence="2" id="KW-1185">Reference proteome</keyword>
<organism evidence="1 2">
    <name type="scientific">Symbiodinium natans</name>
    <dbReference type="NCBI Taxonomy" id="878477"/>
    <lineage>
        <taxon>Eukaryota</taxon>
        <taxon>Sar</taxon>
        <taxon>Alveolata</taxon>
        <taxon>Dinophyceae</taxon>
        <taxon>Suessiales</taxon>
        <taxon>Symbiodiniaceae</taxon>
        <taxon>Symbiodinium</taxon>
    </lineage>
</organism>
<accession>A0A812PFX7</accession>
<proteinExistence type="predicted"/>
<dbReference type="AlphaFoldDB" id="A0A812PFX7"/>
<evidence type="ECO:0000313" key="1">
    <source>
        <dbReference type="EMBL" id="CAE7361337.1"/>
    </source>
</evidence>
<protein>
    <recommendedName>
        <fullName evidence="3">Ubiquitin-like domain-containing protein</fullName>
    </recommendedName>
</protein>
<gene>
    <name evidence="1" type="ORF">SNAT2548_LOCUS19441</name>
</gene>
<dbReference type="Proteomes" id="UP000604046">
    <property type="component" value="Unassembled WGS sequence"/>
</dbReference>
<reference evidence="1" key="1">
    <citation type="submission" date="2021-02" db="EMBL/GenBank/DDBJ databases">
        <authorList>
            <person name="Dougan E. K."/>
            <person name="Rhodes N."/>
            <person name="Thang M."/>
            <person name="Chan C."/>
        </authorList>
    </citation>
    <scope>NUCLEOTIDE SEQUENCE</scope>
</reference>
<dbReference type="SUPFAM" id="SSF54236">
    <property type="entry name" value="Ubiquitin-like"/>
    <property type="match status" value="1"/>
</dbReference>
<comment type="caution">
    <text evidence="1">The sequence shown here is derived from an EMBL/GenBank/DDBJ whole genome shotgun (WGS) entry which is preliminary data.</text>
</comment>